<dbReference type="EMBL" id="JBHTCG010000013">
    <property type="protein sequence ID" value="MFC7384733.1"/>
    <property type="molecule type" value="Genomic_DNA"/>
</dbReference>
<evidence type="ECO:0000313" key="1">
    <source>
        <dbReference type="EMBL" id="MFC7384733.1"/>
    </source>
</evidence>
<evidence type="ECO:0000313" key="2">
    <source>
        <dbReference type="Proteomes" id="UP001596496"/>
    </source>
</evidence>
<comment type="caution">
    <text evidence="1">The sequence shown here is derived from an EMBL/GenBank/DDBJ whole genome shotgun (WGS) entry which is preliminary data.</text>
</comment>
<accession>A0ABW2P508</accession>
<organism evidence="1 2">
    <name type="scientific">Sphaerisporangium rhizosphaerae</name>
    <dbReference type="NCBI Taxonomy" id="2269375"/>
    <lineage>
        <taxon>Bacteria</taxon>
        <taxon>Bacillati</taxon>
        <taxon>Actinomycetota</taxon>
        <taxon>Actinomycetes</taxon>
        <taxon>Streptosporangiales</taxon>
        <taxon>Streptosporangiaceae</taxon>
        <taxon>Sphaerisporangium</taxon>
    </lineage>
</organism>
<keyword evidence="2" id="KW-1185">Reference proteome</keyword>
<evidence type="ECO:0008006" key="3">
    <source>
        <dbReference type="Google" id="ProtNLM"/>
    </source>
</evidence>
<dbReference type="Proteomes" id="UP001596496">
    <property type="component" value="Unassembled WGS sequence"/>
</dbReference>
<reference evidence="2" key="1">
    <citation type="journal article" date="2019" name="Int. J. Syst. Evol. Microbiol.">
        <title>The Global Catalogue of Microorganisms (GCM) 10K type strain sequencing project: providing services to taxonomists for standard genome sequencing and annotation.</title>
        <authorList>
            <consortium name="The Broad Institute Genomics Platform"/>
            <consortium name="The Broad Institute Genome Sequencing Center for Infectious Disease"/>
            <person name="Wu L."/>
            <person name="Ma J."/>
        </authorList>
    </citation>
    <scope>NUCLEOTIDE SEQUENCE [LARGE SCALE GENOMIC DNA]</scope>
    <source>
        <strain evidence="2">CECT 7649</strain>
    </source>
</reference>
<name>A0ABW2P508_9ACTN</name>
<dbReference type="RefSeq" id="WP_380828561.1">
    <property type="nucleotide sequence ID" value="NZ_JBHTCG010000013.1"/>
</dbReference>
<proteinExistence type="predicted"/>
<sequence length="105" mass="11600">MSDNQREPYTHLRASIDDGTTRLDLSFYTPELAVTVFCVDQQRACLDISSREGQVSISSTGGGSVTEADIGLARELAHAAARYLSECERLYARRHMDLGFTRAEA</sequence>
<protein>
    <recommendedName>
        <fullName evidence="3">DUF1876 domain-containing protein</fullName>
    </recommendedName>
</protein>
<gene>
    <name evidence="1" type="ORF">ACFQSB_21145</name>
</gene>